<dbReference type="InterPro" id="IPR000805">
    <property type="entry name" value="Glyco_hydro_26"/>
</dbReference>
<evidence type="ECO:0000256" key="2">
    <source>
        <dbReference type="ARBA" id="ARBA00022801"/>
    </source>
</evidence>
<feature type="active site" description="Nucleophile" evidence="4">
    <location>
        <position position="394"/>
    </location>
</feature>
<evidence type="ECO:0000259" key="6">
    <source>
        <dbReference type="PROSITE" id="PS51764"/>
    </source>
</evidence>
<keyword evidence="3 4" id="KW-0326">Glycosidase</keyword>
<feature type="chain" id="PRO_5044236610" evidence="5">
    <location>
        <begin position="32"/>
        <end position="466"/>
    </location>
</feature>
<dbReference type="PROSITE" id="PS51764">
    <property type="entry name" value="GH26"/>
    <property type="match status" value="1"/>
</dbReference>
<dbReference type="PANTHER" id="PTHR40079:SF4">
    <property type="entry name" value="GH26 DOMAIN-CONTAINING PROTEIN-RELATED"/>
    <property type="match status" value="1"/>
</dbReference>
<reference evidence="7" key="1">
    <citation type="submission" date="2024-08" db="EMBL/GenBank/DDBJ databases">
        <authorList>
            <person name="Yu S.T."/>
        </authorList>
    </citation>
    <scope>NUCLEOTIDE SEQUENCE</scope>
    <source>
        <strain evidence="7">R33</strain>
    </source>
</reference>
<dbReference type="GO" id="GO:0006080">
    <property type="term" value="P:substituted mannan metabolic process"/>
    <property type="evidence" value="ECO:0007669"/>
    <property type="project" value="InterPro"/>
</dbReference>
<dbReference type="InterPro" id="IPR022790">
    <property type="entry name" value="GH26_dom"/>
</dbReference>
<dbReference type="InterPro" id="IPR017853">
    <property type="entry name" value="GH"/>
</dbReference>
<feature type="domain" description="GH26" evidence="6">
    <location>
        <begin position="59"/>
        <end position="445"/>
    </location>
</feature>
<evidence type="ECO:0000256" key="4">
    <source>
        <dbReference type="PROSITE-ProRule" id="PRU01100"/>
    </source>
</evidence>
<evidence type="ECO:0000256" key="3">
    <source>
        <dbReference type="ARBA" id="ARBA00023295"/>
    </source>
</evidence>
<feature type="signal peptide" evidence="5">
    <location>
        <begin position="1"/>
        <end position="31"/>
    </location>
</feature>
<proteinExistence type="inferred from homology"/>
<dbReference type="InterPro" id="IPR006311">
    <property type="entry name" value="TAT_signal"/>
</dbReference>
<gene>
    <name evidence="7" type="ORF">AB5J51_25990</name>
</gene>
<feature type="active site" description="Proton donor" evidence="4">
    <location>
        <position position="287"/>
    </location>
</feature>
<evidence type="ECO:0000256" key="5">
    <source>
        <dbReference type="SAM" id="SignalP"/>
    </source>
</evidence>
<name>A0AB39Y9G8_9ACTN</name>
<accession>A0AB39Y9G8</accession>
<dbReference type="EMBL" id="CP165727">
    <property type="protein sequence ID" value="XDV66131.1"/>
    <property type="molecule type" value="Genomic_DNA"/>
</dbReference>
<dbReference type="GO" id="GO:0016985">
    <property type="term" value="F:mannan endo-1,4-beta-mannosidase activity"/>
    <property type="evidence" value="ECO:0007669"/>
    <property type="project" value="InterPro"/>
</dbReference>
<comment type="similarity">
    <text evidence="1 4">Belongs to the glycosyl hydrolase 26 family.</text>
</comment>
<organism evidence="7">
    <name type="scientific">Streptomyces sp. R33</name>
    <dbReference type="NCBI Taxonomy" id="3238629"/>
    <lineage>
        <taxon>Bacteria</taxon>
        <taxon>Bacillati</taxon>
        <taxon>Actinomycetota</taxon>
        <taxon>Actinomycetes</taxon>
        <taxon>Kitasatosporales</taxon>
        <taxon>Streptomycetaceae</taxon>
        <taxon>Streptomyces</taxon>
    </lineage>
</organism>
<dbReference type="AlphaFoldDB" id="A0AB39Y9G8"/>
<evidence type="ECO:0000256" key="1">
    <source>
        <dbReference type="ARBA" id="ARBA00007754"/>
    </source>
</evidence>
<dbReference type="PRINTS" id="PR00739">
    <property type="entry name" value="GLHYDRLASE26"/>
</dbReference>
<dbReference type="Pfam" id="PF02156">
    <property type="entry name" value="Glyco_hydro_26"/>
    <property type="match status" value="1"/>
</dbReference>
<dbReference type="Gene3D" id="3.20.20.80">
    <property type="entry name" value="Glycosidases"/>
    <property type="match status" value="1"/>
</dbReference>
<protein>
    <submittedName>
        <fullName evidence="7">Glycoside hydrolase family 26 protein</fullName>
    </submittedName>
</protein>
<sequence length="466" mass="50932">MPGRPALSRELKRRNLLLGAAATAATGGALAGVAAFSTSRAPAAGLQKDLLSRDPKASEPARSVYRLLAGLEADARAGRRRGTLIGQHAEVHNERYNPEYGDHTGPKPPGYYYRKPQDITGKLPAFLELDLGPGYQQESWGVGEARDYSRAAWPARREFWTYTNDVVDLAMGVWHGLPRKDDGSYNPTGTERLWNGTKTVLPANGGAPAGLVGMSFHQPWPGSPVKSYDQTLRRNAPSAKDPGWIDRVLTPGSPEHAALLLDLSFLADHLGYLAAHDVPVLLRPYHEMNSLGGEQSFWWAGLKPQQYTALWELLYHYLVGSRGLHNLIFVWAPTAWDGVHGSEPWDFYPGGEYVDVVGVDDYSGTPDAPFDPAAWTSTWHRGLADYGKPRILAESFHVPLGAAQRTTLDKAPWVLWTVWGDGLTAKNSPADVQQTYNDPKTITGGRASGPAGVQWLALHDGSSEEE</sequence>
<dbReference type="RefSeq" id="WP_369778761.1">
    <property type="nucleotide sequence ID" value="NZ_CP165727.1"/>
</dbReference>
<evidence type="ECO:0000313" key="7">
    <source>
        <dbReference type="EMBL" id="XDV66131.1"/>
    </source>
</evidence>
<keyword evidence="2 4" id="KW-0378">Hydrolase</keyword>
<dbReference type="PROSITE" id="PS51318">
    <property type="entry name" value="TAT"/>
    <property type="match status" value="1"/>
</dbReference>
<dbReference type="PANTHER" id="PTHR40079">
    <property type="entry name" value="MANNAN ENDO-1,4-BETA-MANNOSIDASE E-RELATED"/>
    <property type="match status" value="1"/>
</dbReference>
<dbReference type="SUPFAM" id="SSF51445">
    <property type="entry name" value="(Trans)glycosidases"/>
    <property type="match status" value="1"/>
</dbReference>
<keyword evidence="5" id="KW-0732">Signal</keyword>